<proteinExistence type="predicted"/>
<gene>
    <name evidence="1" type="ORF">J2W39_003650</name>
</gene>
<evidence type="ECO:0000313" key="1">
    <source>
        <dbReference type="EMBL" id="MDP9972408.1"/>
    </source>
</evidence>
<accession>A0AAW8EHC4</accession>
<reference evidence="1" key="1">
    <citation type="submission" date="2023-07" db="EMBL/GenBank/DDBJ databases">
        <title>Sorghum-associated microbial communities from plants grown in Nebraska, USA.</title>
        <authorList>
            <person name="Schachtman D."/>
        </authorList>
    </citation>
    <scope>NUCLEOTIDE SEQUENCE</scope>
    <source>
        <strain evidence="1">DS3315</strain>
    </source>
</reference>
<evidence type="ECO:0000313" key="2">
    <source>
        <dbReference type="Proteomes" id="UP001224845"/>
    </source>
</evidence>
<dbReference type="Proteomes" id="UP001224845">
    <property type="component" value="Unassembled WGS sequence"/>
</dbReference>
<sequence>MRFVVDTHLLVAVITSAGLPRQLMDVKIVERSCS</sequence>
<organism evidence="1 2">
    <name type="scientific">Variovorax paradoxus</name>
    <dbReference type="NCBI Taxonomy" id="34073"/>
    <lineage>
        <taxon>Bacteria</taxon>
        <taxon>Pseudomonadati</taxon>
        <taxon>Pseudomonadota</taxon>
        <taxon>Betaproteobacteria</taxon>
        <taxon>Burkholderiales</taxon>
        <taxon>Comamonadaceae</taxon>
        <taxon>Variovorax</taxon>
    </lineage>
</organism>
<protein>
    <recommendedName>
        <fullName evidence="3">PIN domain-containing protein</fullName>
    </recommendedName>
</protein>
<name>A0AAW8EHC4_VARPD</name>
<evidence type="ECO:0008006" key="3">
    <source>
        <dbReference type="Google" id="ProtNLM"/>
    </source>
</evidence>
<dbReference type="EMBL" id="JAUSRV010000008">
    <property type="protein sequence ID" value="MDP9972408.1"/>
    <property type="molecule type" value="Genomic_DNA"/>
</dbReference>
<comment type="caution">
    <text evidence="1">The sequence shown here is derived from an EMBL/GenBank/DDBJ whole genome shotgun (WGS) entry which is preliminary data.</text>
</comment>
<dbReference type="AlphaFoldDB" id="A0AAW8EHC4"/>